<sequence>MSKNNNKKINLSITTTTKNAKDTTTTIIINSKGEIFLKKILKDFHNKIIQTKDFNNFEKFLVEWMKLKFEINKNDPKKIFNLMKNLKFYYDNNNNNKRNNNNNFIWFTSLMGFFYQFGIGCIMNEKIALDLYFLSVNKKNHDDDDDDYDNEIPPLTLNDDFNNKLYLTEENRNEFNLLKNNNIIIGKYLLSLYYYKDIIIINTVNTMILKVNEFTIDKQMELQEQPICNDNNIIQDSIKKLKSQENKENTNNNTNNSIMNKKKISKEEFENIKRSALKGNSEAQYNLAICYMDGIETTKSKLKAAEWFL</sequence>
<dbReference type="VEuPathDB" id="FungiDB:RhiirFUN_005215"/>
<proteinExistence type="predicted"/>
<evidence type="ECO:0000313" key="1">
    <source>
        <dbReference type="EMBL" id="PKC01301.1"/>
    </source>
</evidence>
<dbReference type="Proteomes" id="UP000232722">
    <property type="component" value="Unassembled WGS sequence"/>
</dbReference>
<dbReference type="EMBL" id="LLXJ01001647">
    <property type="protein sequence ID" value="PKC01301.1"/>
    <property type="molecule type" value="Genomic_DNA"/>
</dbReference>
<name>A0A2N0P3A6_9GLOM</name>
<dbReference type="VEuPathDB" id="FungiDB:FUN_016701"/>
<evidence type="ECO:0000313" key="2">
    <source>
        <dbReference type="Proteomes" id="UP000232722"/>
    </source>
</evidence>
<dbReference type="InterPro" id="IPR011990">
    <property type="entry name" value="TPR-like_helical_dom_sf"/>
</dbReference>
<comment type="caution">
    <text evidence="1">The sequence shown here is derived from an EMBL/GenBank/DDBJ whole genome shotgun (WGS) entry which is preliminary data.</text>
</comment>
<dbReference type="Gene3D" id="1.25.40.10">
    <property type="entry name" value="Tetratricopeptide repeat domain"/>
    <property type="match status" value="1"/>
</dbReference>
<organism evidence="1 2">
    <name type="scientific">Rhizophagus irregularis</name>
    <dbReference type="NCBI Taxonomy" id="588596"/>
    <lineage>
        <taxon>Eukaryota</taxon>
        <taxon>Fungi</taxon>
        <taxon>Fungi incertae sedis</taxon>
        <taxon>Mucoromycota</taxon>
        <taxon>Glomeromycotina</taxon>
        <taxon>Glomeromycetes</taxon>
        <taxon>Glomerales</taxon>
        <taxon>Glomeraceae</taxon>
        <taxon>Rhizophagus</taxon>
    </lineage>
</organism>
<dbReference type="AlphaFoldDB" id="A0A2N0P3A6"/>
<reference evidence="1 2" key="2">
    <citation type="submission" date="2017-09" db="EMBL/GenBank/DDBJ databases">
        <title>Extensive intraspecific genome diversity in a model arbuscular mycorrhizal fungus.</title>
        <authorList>
            <person name="Chen E.C."/>
            <person name="Morin E."/>
            <person name="Beaudet D."/>
            <person name="Noel J."/>
            <person name="Ndikumana S."/>
            <person name="Charron P."/>
            <person name="St-Onge C."/>
            <person name="Giorgi J."/>
            <person name="Grigoriev I.V."/>
            <person name="Roux C."/>
            <person name="Martin F.M."/>
            <person name="Corradi N."/>
        </authorList>
    </citation>
    <scope>NUCLEOTIDE SEQUENCE [LARGE SCALE GENOMIC DNA]</scope>
    <source>
        <strain evidence="1 2">A5</strain>
    </source>
</reference>
<protein>
    <submittedName>
        <fullName evidence="1">Uncharacterized protein</fullName>
    </submittedName>
</protein>
<accession>A0A2N0P3A6</accession>
<dbReference type="VEuPathDB" id="FungiDB:RhiirA1_397281"/>
<dbReference type="SUPFAM" id="SSF81901">
    <property type="entry name" value="HCP-like"/>
    <property type="match status" value="1"/>
</dbReference>
<gene>
    <name evidence="1" type="ORF">RhiirA5_381834</name>
</gene>
<reference evidence="1 2" key="1">
    <citation type="submission" date="2016-04" db="EMBL/GenBank/DDBJ databases">
        <title>Genome analyses suggest a sexual origin of heterokaryosis in a supposedly ancient asexual fungus.</title>
        <authorList>
            <person name="Ropars J."/>
            <person name="Sedzielewska K."/>
            <person name="Noel J."/>
            <person name="Charron P."/>
            <person name="Farinelli L."/>
            <person name="Marton T."/>
            <person name="Kruger M."/>
            <person name="Pelin A."/>
            <person name="Brachmann A."/>
            <person name="Corradi N."/>
        </authorList>
    </citation>
    <scope>NUCLEOTIDE SEQUENCE [LARGE SCALE GENOMIC DNA]</scope>
    <source>
        <strain evidence="1 2">A5</strain>
    </source>
</reference>